<dbReference type="Proteomes" id="UP000595437">
    <property type="component" value="Chromosome 16"/>
</dbReference>
<name>A0A7T8GRI7_CALRO</name>
<dbReference type="InterPro" id="IPR000477">
    <property type="entry name" value="RT_dom"/>
</dbReference>
<dbReference type="InterPro" id="IPR043502">
    <property type="entry name" value="DNA/RNA_pol_sf"/>
</dbReference>
<reference evidence="3" key="1">
    <citation type="submission" date="2021-01" db="EMBL/GenBank/DDBJ databases">
        <title>Caligus Genome Assembly.</title>
        <authorList>
            <person name="Gallardo-Escarate C."/>
        </authorList>
    </citation>
    <scope>NUCLEOTIDE SEQUENCE [LARGE SCALE GENOMIC DNA]</scope>
</reference>
<dbReference type="SUPFAM" id="SSF56672">
    <property type="entry name" value="DNA/RNA polymerases"/>
    <property type="match status" value="1"/>
</dbReference>
<dbReference type="PROSITE" id="PS50878">
    <property type="entry name" value="RT_POL"/>
    <property type="match status" value="1"/>
</dbReference>
<gene>
    <name evidence="2" type="ORF">FKW44_021565</name>
</gene>
<dbReference type="AlphaFoldDB" id="A0A7T8GRI7"/>
<evidence type="ECO:0000259" key="1">
    <source>
        <dbReference type="PROSITE" id="PS50878"/>
    </source>
</evidence>
<dbReference type="Pfam" id="PF00078">
    <property type="entry name" value="RVT_1"/>
    <property type="match status" value="1"/>
</dbReference>
<dbReference type="GO" id="GO:0071897">
    <property type="term" value="P:DNA biosynthetic process"/>
    <property type="evidence" value="ECO:0007669"/>
    <property type="project" value="UniProtKB-ARBA"/>
</dbReference>
<accession>A0A7T8GRI7</accession>
<organism evidence="2 3">
    <name type="scientific">Caligus rogercresseyi</name>
    <name type="common">Sea louse</name>
    <dbReference type="NCBI Taxonomy" id="217165"/>
    <lineage>
        <taxon>Eukaryota</taxon>
        <taxon>Metazoa</taxon>
        <taxon>Ecdysozoa</taxon>
        <taxon>Arthropoda</taxon>
        <taxon>Crustacea</taxon>
        <taxon>Multicrustacea</taxon>
        <taxon>Hexanauplia</taxon>
        <taxon>Copepoda</taxon>
        <taxon>Siphonostomatoida</taxon>
        <taxon>Caligidae</taxon>
        <taxon>Caligus</taxon>
    </lineage>
</organism>
<keyword evidence="3" id="KW-1185">Reference proteome</keyword>
<evidence type="ECO:0000313" key="3">
    <source>
        <dbReference type="Proteomes" id="UP000595437"/>
    </source>
</evidence>
<evidence type="ECO:0000313" key="2">
    <source>
        <dbReference type="EMBL" id="QQP36453.1"/>
    </source>
</evidence>
<feature type="domain" description="Reverse transcriptase" evidence="1">
    <location>
        <begin position="1"/>
        <end position="107"/>
    </location>
</feature>
<protein>
    <recommendedName>
        <fullName evidence="1">Reverse transcriptase domain-containing protein</fullName>
    </recommendedName>
</protein>
<proteinExistence type="predicted"/>
<dbReference type="EMBL" id="CP045905">
    <property type="protein sequence ID" value="QQP36453.1"/>
    <property type="molecule type" value="Genomic_DNA"/>
</dbReference>
<sequence>MDMVLSQTTVKDPFQLGAQPLAELAYADDLVLLSSTHDGLSATLDSFKEALRLTGMSINMKKTKYFNVGVFRGGFTENLTDQLVLPGADPIPCTPMDETFRYLGIEFSSRGICSFPLLGILKAYLERIDSAPWSRHHKYLALKDYALTKLQFGVSKGLVNIKD</sequence>
<dbReference type="OrthoDB" id="10014409at2759"/>